<evidence type="ECO:0000256" key="2">
    <source>
        <dbReference type="ARBA" id="ARBA00004613"/>
    </source>
</evidence>
<dbReference type="InterPro" id="IPR045379">
    <property type="entry name" value="Crinkler_N"/>
</dbReference>
<dbReference type="Pfam" id="PF20147">
    <property type="entry name" value="Crinkler"/>
    <property type="match status" value="1"/>
</dbReference>
<evidence type="ECO:0000313" key="6">
    <source>
        <dbReference type="Proteomes" id="UP000541558"/>
    </source>
</evidence>
<dbReference type="GO" id="GO:0005576">
    <property type="term" value="C:extracellular region"/>
    <property type="evidence" value="ECO:0007669"/>
    <property type="project" value="UniProtKB-SubCell"/>
</dbReference>
<comment type="subcellular location">
    <subcellularLocation>
        <location evidence="1">Host cell</location>
    </subcellularLocation>
    <subcellularLocation>
        <location evidence="2">Secreted</location>
    </subcellularLocation>
</comment>
<feature type="domain" description="Crinkler effector protein N-terminal" evidence="4">
    <location>
        <begin position="103"/>
        <end position="201"/>
    </location>
</feature>
<proteinExistence type="predicted"/>
<evidence type="ECO:0000313" key="5">
    <source>
        <dbReference type="EMBL" id="KAF5313314.1"/>
    </source>
</evidence>
<sequence>MPIMVVNCLVVGRSQTSSVPISKDATVLNLKIDIWKKLKFVGRDFRLVDIVLHKVSHSLEDAGRLQTHDLSLILREEGIALSEKLSDLFENPDSTCVLIYLPITLRCVIWGVDVEGSEFPITIFAHKDISSLKQLITNETGLLNIHLFKPKLPLIANEGLSQTIATLRIEEQEEFSQNSSCAITNYFPADPPLNEIHIIVVPFNELDEGMPSGGEYRLPGRG</sequence>
<gene>
    <name evidence="5" type="ORF">D9611_008494</name>
</gene>
<organism evidence="5 6">
    <name type="scientific">Ephemerocybe angulata</name>
    <dbReference type="NCBI Taxonomy" id="980116"/>
    <lineage>
        <taxon>Eukaryota</taxon>
        <taxon>Fungi</taxon>
        <taxon>Dikarya</taxon>
        <taxon>Basidiomycota</taxon>
        <taxon>Agaricomycotina</taxon>
        <taxon>Agaricomycetes</taxon>
        <taxon>Agaricomycetidae</taxon>
        <taxon>Agaricales</taxon>
        <taxon>Agaricineae</taxon>
        <taxon>Psathyrellaceae</taxon>
        <taxon>Ephemerocybe</taxon>
    </lineage>
</organism>
<name>A0A8H5AYJ6_9AGAR</name>
<dbReference type="Proteomes" id="UP000541558">
    <property type="component" value="Unassembled WGS sequence"/>
</dbReference>
<evidence type="ECO:0000256" key="1">
    <source>
        <dbReference type="ARBA" id="ARBA00004340"/>
    </source>
</evidence>
<evidence type="ECO:0000256" key="3">
    <source>
        <dbReference type="ARBA" id="ARBA00022525"/>
    </source>
</evidence>
<evidence type="ECO:0000259" key="4">
    <source>
        <dbReference type="Pfam" id="PF20147"/>
    </source>
</evidence>
<dbReference type="EMBL" id="JAACJK010000224">
    <property type="protein sequence ID" value="KAF5313314.1"/>
    <property type="molecule type" value="Genomic_DNA"/>
</dbReference>
<dbReference type="AlphaFoldDB" id="A0A8H5AYJ6"/>
<protein>
    <recommendedName>
        <fullName evidence="4">Crinkler effector protein N-terminal domain-containing protein</fullName>
    </recommendedName>
</protein>
<reference evidence="5 6" key="1">
    <citation type="journal article" date="2020" name="ISME J.">
        <title>Uncovering the hidden diversity of litter-decomposition mechanisms in mushroom-forming fungi.</title>
        <authorList>
            <person name="Floudas D."/>
            <person name="Bentzer J."/>
            <person name="Ahren D."/>
            <person name="Johansson T."/>
            <person name="Persson P."/>
            <person name="Tunlid A."/>
        </authorList>
    </citation>
    <scope>NUCLEOTIDE SEQUENCE [LARGE SCALE GENOMIC DNA]</scope>
    <source>
        <strain evidence="5 6">CBS 175.51</strain>
    </source>
</reference>
<accession>A0A8H5AYJ6</accession>
<dbReference type="GO" id="GO:0043657">
    <property type="term" value="C:host cell"/>
    <property type="evidence" value="ECO:0007669"/>
    <property type="project" value="UniProtKB-SubCell"/>
</dbReference>
<comment type="caution">
    <text evidence="5">The sequence shown here is derived from an EMBL/GenBank/DDBJ whole genome shotgun (WGS) entry which is preliminary data.</text>
</comment>
<keyword evidence="3" id="KW-0964">Secreted</keyword>
<keyword evidence="6" id="KW-1185">Reference proteome</keyword>